<sequence>MASNAHASSSKHTLDIPELALPNNVAATLPVPPFSPAAPVSTQARKETDFQRYLAGQSVMKSGLTRDQAEVNKIIADASKDSKFFKREKEKDELLVKRIEGLMRKKEELEKRANWSKLEKEANEIYANVEEKRDPSLKGKAFAVGGGVCTTASYEARKYGVRSGMAGFIAKKLCPHLIFVKNNFADYSEASKQVREVLARYDENLAMAGLDEGYLNITPYMTLHEMSASDVVSHLRAAVEAETGLTISAGIAPNKLLAKICSDKNKPDGQFELAEDTKVVKAFMRDLPIRRVPGVGRVAERILSSMGVKTCGDVYTHRAVINLMDHHLGLQGLLKAYLGIGSNVVQPGRREERKSVGCERTFSDKSNEAEILEMLEHIAQELERDLARTGFAGRCVCVKYKAHTYEVKTRQVSVSKYVNTAAEIYPHAKELLEKEFPLKIRLLGIRITHLKDLQGPQGGLDKFLSESAPGKKKRSRSASHDPDDVIGVISSDEDNAQRQPSESASPQRKALRMDRANSLVETMDCPICGRGLKNGTTNLDLNRHIDSCLRAMSPEVISDDEIEIIERQESRVDRVSRPMPSAKQAYPGSDDQIPTEESGFTSQRVGPGVVKFDKYRAKANVEV</sequence>
<reference evidence="1" key="1">
    <citation type="submission" date="2023-04" db="EMBL/GenBank/DDBJ databases">
        <title>Draft Genome sequencing of Naganishia species isolated from polar environments using Oxford Nanopore Technology.</title>
        <authorList>
            <person name="Leo P."/>
            <person name="Venkateswaran K."/>
        </authorList>
    </citation>
    <scope>NUCLEOTIDE SEQUENCE</scope>
    <source>
        <strain evidence="1">DBVPG 5303</strain>
    </source>
</reference>
<gene>
    <name evidence="1" type="ORF">QFC24_006538</name>
</gene>
<evidence type="ECO:0000313" key="2">
    <source>
        <dbReference type="Proteomes" id="UP001234202"/>
    </source>
</evidence>
<proteinExistence type="predicted"/>
<comment type="caution">
    <text evidence="1">The sequence shown here is derived from an EMBL/GenBank/DDBJ whole genome shotgun (WGS) entry which is preliminary data.</text>
</comment>
<evidence type="ECO:0000313" key="1">
    <source>
        <dbReference type="EMBL" id="KAJ9117079.1"/>
    </source>
</evidence>
<organism evidence="1 2">
    <name type="scientific">Naganishia onofrii</name>
    <dbReference type="NCBI Taxonomy" id="1851511"/>
    <lineage>
        <taxon>Eukaryota</taxon>
        <taxon>Fungi</taxon>
        <taxon>Dikarya</taxon>
        <taxon>Basidiomycota</taxon>
        <taxon>Agaricomycotina</taxon>
        <taxon>Tremellomycetes</taxon>
        <taxon>Filobasidiales</taxon>
        <taxon>Filobasidiaceae</taxon>
        <taxon>Naganishia</taxon>
    </lineage>
</organism>
<keyword evidence="2" id="KW-1185">Reference proteome</keyword>
<protein>
    <submittedName>
        <fullName evidence="1">Uncharacterized protein</fullName>
    </submittedName>
</protein>
<accession>A0ACC2X0Z6</accession>
<dbReference type="EMBL" id="JASBWV010000033">
    <property type="protein sequence ID" value="KAJ9117079.1"/>
    <property type="molecule type" value="Genomic_DNA"/>
</dbReference>
<name>A0ACC2X0Z6_9TREE</name>
<dbReference type="Proteomes" id="UP001234202">
    <property type="component" value="Unassembled WGS sequence"/>
</dbReference>